<dbReference type="EMBL" id="FWZX01000016">
    <property type="protein sequence ID" value="SMF46102.1"/>
    <property type="molecule type" value="Genomic_DNA"/>
</dbReference>
<protein>
    <submittedName>
        <fullName evidence="2">Phasin family protein</fullName>
    </submittedName>
</protein>
<reference evidence="2 3" key="1">
    <citation type="submission" date="2017-04" db="EMBL/GenBank/DDBJ databases">
        <authorList>
            <person name="Afonso C.L."/>
            <person name="Miller P.J."/>
            <person name="Scott M.A."/>
            <person name="Spackman E."/>
            <person name="Goraichik I."/>
            <person name="Dimitrov K.M."/>
            <person name="Suarez D.L."/>
            <person name="Swayne D.E."/>
        </authorList>
    </citation>
    <scope>NUCLEOTIDE SEQUENCE [LARGE SCALE GENOMIC DNA]</scope>
    <source>
        <strain evidence="2 3">USBA 355</strain>
    </source>
</reference>
<gene>
    <name evidence="2" type="ORF">SAMN05428998_11666</name>
</gene>
<evidence type="ECO:0000313" key="2">
    <source>
        <dbReference type="EMBL" id="SMF46102.1"/>
    </source>
</evidence>
<dbReference type="InterPro" id="IPR018968">
    <property type="entry name" value="Phasin"/>
</dbReference>
<dbReference type="AlphaFoldDB" id="A0A1Y6CAW6"/>
<proteinExistence type="predicted"/>
<dbReference type="Pfam" id="PF09361">
    <property type="entry name" value="Phasin_2"/>
    <property type="match status" value="1"/>
</dbReference>
<feature type="domain" description="Phasin" evidence="1">
    <location>
        <begin position="35"/>
        <end position="133"/>
    </location>
</feature>
<name>A0A1Y6CAW6_9PROT</name>
<dbReference type="STRING" id="560819.SAMN05428998_11666"/>
<evidence type="ECO:0000259" key="1">
    <source>
        <dbReference type="Pfam" id="PF09361"/>
    </source>
</evidence>
<dbReference type="RefSeq" id="WP_085124166.1">
    <property type="nucleotide sequence ID" value="NZ_FWZX01000016.1"/>
</dbReference>
<keyword evidence="3" id="KW-1185">Reference proteome</keyword>
<evidence type="ECO:0000313" key="3">
    <source>
        <dbReference type="Proteomes" id="UP000192917"/>
    </source>
</evidence>
<dbReference type="InterPro" id="IPR010127">
    <property type="entry name" value="Phasin_subfam-1"/>
</dbReference>
<organism evidence="2 3">
    <name type="scientific">Tistlia consotensis USBA 355</name>
    <dbReference type="NCBI Taxonomy" id="560819"/>
    <lineage>
        <taxon>Bacteria</taxon>
        <taxon>Pseudomonadati</taxon>
        <taxon>Pseudomonadota</taxon>
        <taxon>Alphaproteobacteria</taxon>
        <taxon>Rhodospirillales</taxon>
        <taxon>Rhodovibrionaceae</taxon>
        <taxon>Tistlia</taxon>
    </lineage>
</organism>
<dbReference type="Proteomes" id="UP000192917">
    <property type="component" value="Unassembled WGS sequence"/>
</dbReference>
<sequence>MTKTGNPFLDMDFTQFSDFKKWSEQFQVPGLDMQAMMEAQRKNLEAIGQANKIAVEGAQALAQRQMEILRSTMEEASKVMSDLAASGTPEERMAKQADVVREAFERAISNMRELAELGAKSNTEALDTINKRISESLDEIKGMISDLQSSAKKAKK</sequence>
<accession>A0A1Y6CAW6</accession>
<dbReference type="NCBIfam" id="TIGR01841">
    <property type="entry name" value="phasin"/>
    <property type="match status" value="1"/>
</dbReference>